<comment type="subunit">
    <text evidence="12">The complex is composed of two ATP-binding proteins (NikD and NikE), two transmembrane proteins (NikB and NikC) and a solute-binding protein (NikA).</text>
</comment>
<keyword evidence="9" id="KW-0406">Ion transport</keyword>
<protein>
    <recommendedName>
        <fullName evidence="14">Nickel import system ATP-binding protein NikD</fullName>
        <ecNumber evidence="13">7.2.2.11</ecNumber>
    </recommendedName>
</protein>
<sequence length="315" mass="32915">MNAVNTMNAANAASLRIEHLTVRLPLPNGSVVHAASDVSLDVPRGTITALVGESGCGKSILASAVMDQLPAGARRTGSITITTPKGVLDVFAGAPFRGLHAALVPQSAATHLTPVRTARSQLDETIATLGSTRTSDDLAVRVGLDPSALDCYPHELSGGMAQRVAVAGALAGDPSVIVADEPTASLDRALTDRILGLLRECADDGAAVLLITHDLASLVRTGVADRLAVMYASRIMETGPAGEVFEDPLHDYTRDLLGALPSRGLHPLPGSPPQLTDLPDDCVYHLRRPETRQSGGPTILVQVGDRAYRTLREVA</sequence>
<gene>
    <name evidence="17" type="ORF">JOD49_001629</name>
</gene>
<dbReference type="Pfam" id="PF08352">
    <property type="entry name" value="oligo_HPY"/>
    <property type="match status" value="1"/>
</dbReference>
<keyword evidence="8" id="KW-1278">Translocase</keyword>
<dbReference type="InterPro" id="IPR050388">
    <property type="entry name" value="ABC_Ni/Peptide_Import"/>
</dbReference>
<dbReference type="InterPro" id="IPR027417">
    <property type="entry name" value="P-loop_NTPase"/>
</dbReference>
<comment type="catalytic activity">
    <reaction evidence="15">
        <text>Ni(2+)(out) + ATP + H2O = Ni(2+)(in) + ADP + phosphate + H(+)</text>
        <dbReference type="Rhea" id="RHEA:15557"/>
        <dbReference type="ChEBI" id="CHEBI:15377"/>
        <dbReference type="ChEBI" id="CHEBI:15378"/>
        <dbReference type="ChEBI" id="CHEBI:30616"/>
        <dbReference type="ChEBI" id="CHEBI:43474"/>
        <dbReference type="ChEBI" id="CHEBI:49786"/>
        <dbReference type="ChEBI" id="CHEBI:456216"/>
        <dbReference type="EC" id="7.2.2.11"/>
    </reaction>
    <physiologicalReaction direction="left-to-right" evidence="15">
        <dbReference type="Rhea" id="RHEA:15558"/>
    </physiologicalReaction>
</comment>
<evidence type="ECO:0000256" key="1">
    <source>
        <dbReference type="ARBA" id="ARBA00004202"/>
    </source>
</evidence>
<keyword evidence="4" id="KW-1003">Cell membrane</keyword>
<dbReference type="RefSeq" id="WP_307822449.1">
    <property type="nucleotide sequence ID" value="NZ_BAAAVF010000021.1"/>
</dbReference>
<evidence type="ECO:0000256" key="15">
    <source>
        <dbReference type="ARBA" id="ARBA00048610"/>
    </source>
</evidence>
<dbReference type="Proteomes" id="UP000698059">
    <property type="component" value="Unassembled WGS sequence"/>
</dbReference>
<comment type="similarity">
    <text evidence="2">Belongs to the ABC transporter superfamily.</text>
</comment>
<evidence type="ECO:0000256" key="10">
    <source>
        <dbReference type="ARBA" id="ARBA00023112"/>
    </source>
</evidence>
<dbReference type="CDD" id="cd03257">
    <property type="entry name" value="ABC_NikE_OppD_transporters"/>
    <property type="match status" value="1"/>
</dbReference>
<reference evidence="17 18" key="1">
    <citation type="submission" date="2021-01" db="EMBL/GenBank/DDBJ databases">
        <title>Sequencing the genomes of 1000 actinobacteria strains.</title>
        <authorList>
            <person name="Klenk H.-P."/>
        </authorList>
    </citation>
    <scope>NUCLEOTIDE SEQUENCE [LARGE SCALE GENOMIC DNA]</scope>
    <source>
        <strain evidence="17 18">DSM 46000</strain>
    </source>
</reference>
<keyword evidence="10" id="KW-0921">Nickel transport</keyword>
<dbReference type="InterPro" id="IPR017871">
    <property type="entry name" value="ABC_transporter-like_CS"/>
</dbReference>
<dbReference type="SUPFAM" id="SSF52540">
    <property type="entry name" value="P-loop containing nucleoside triphosphate hydrolases"/>
    <property type="match status" value="1"/>
</dbReference>
<evidence type="ECO:0000256" key="7">
    <source>
        <dbReference type="ARBA" id="ARBA00022840"/>
    </source>
</evidence>
<keyword evidence="11" id="KW-0472">Membrane</keyword>
<dbReference type="GO" id="GO:0005524">
    <property type="term" value="F:ATP binding"/>
    <property type="evidence" value="ECO:0007669"/>
    <property type="project" value="UniProtKB-KW"/>
</dbReference>
<dbReference type="EC" id="7.2.2.11" evidence="13"/>
<dbReference type="InterPro" id="IPR003439">
    <property type="entry name" value="ABC_transporter-like_ATP-bd"/>
</dbReference>
<organism evidence="17 18">
    <name type="scientific">Oerskovia jenensis</name>
    <dbReference type="NCBI Taxonomy" id="162169"/>
    <lineage>
        <taxon>Bacteria</taxon>
        <taxon>Bacillati</taxon>
        <taxon>Actinomycetota</taxon>
        <taxon>Actinomycetes</taxon>
        <taxon>Micrococcales</taxon>
        <taxon>Cellulomonadaceae</taxon>
        <taxon>Oerskovia</taxon>
    </lineage>
</organism>
<keyword evidence="6" id="KW-0547">Nucleotide-binding</keyword>
<comment type="caution">
    <text evidence="17">The sequence shown here is derived from an EMBL/GenBank/DDBJ whole genome shotgun (WGS) entry which is preliminary data.</text>
</comment>
<evidence type="ECO:0000256" key="4">
    <source>
        <dbReference type="ARBA" id="ARBA00022475"/>
    </source>
</evidence>
<dbReference type="InterPro" id="IPR003593">
    <property type="entry name" value="AAA+_ATPase"/>
</dbReference>
<keyword evidence="3" id="KW-0813">Transport</keyword>
<evidence type="ECO:0000313" key="17">
    <source>
        <dbReference type="EMBL" id="MBM7478709.1"/>
    </source>
</evidence>
<evidence type="ECO:0000256" key="3">
    <source>
        <dbReference type="ARBA" id="ARBA00022448"/>
    </source>
</evidence>
<evidence type="ECO:0000256" key="8">
    <source>
        <dbReference type="ARBA" id="ARBA00022967"/>
    </source>
</evidence>
<dbReference type="Pfam" id="PF00005">
    <property type="entry name" value="ABC_tran"/>
    <property type="match status" value="1"/>
</dbReference>
<evidence type="ECO:0000256" key="6">
    <source>
        <dbReference type="ARBA" id="ARBA00022741"/>
    </source>
</evidence>
<evidence type="ECO:0000256" key="13">
    <source>
        <dbReference type="ARBA" id="ARBA00039098"/>
    </source>
</evidence>
<keyword evidence="5" id="KW-0533">Nickel</keyword>
<evidence type="ECO:0000313" key="18">
    <source>
        <dbReference type="Proteomes" id="UP000698059"/>
    </source>
</evidence>
<evidence type="ECO:0000256" key="5">
    <source>
        <dbReference type="ARBA" id="ARBA00022596"/>
    </source>
</evidence>
<dbReference type="PANTHER" id="PTHR43297:SF13">
    <property type="entry name" value="NICKEL ABC TRANSPORTER, ATP-BINDING PROTEIN"/>
    <property type="match status" value="1"/>
</dbReference>
<evidence type="ECO:0000256" key="2">
    <source>
        <dbReference type="ARBA" id="ARBA00005417"/>
    </source>
</evidence>
<dbReference type="PROSITE" id="PS00211">
    <property type="entry name" value="ABC_TRANSPORTER_1"/>
    <property type="match status" value="1"/>
</dbReference>
<dbReference type="InterPro" id="IPR013563">
    <property type="entry name" value="Oligopep_ABC_C"/>
</dbReference>
<proteinExistence type="inferred from homology"/>
<evidence type="ECO:0000256" key="12">
    <source>
        <dbReference type="ARBA" id="ARBA00038669"/>
    </source>
</evidence>
<evidence type="ECO:0000259" key="16">
    <source>
        <dbReference type="PROSITE" id="PS50893"/>
    </source>
</evidence>
<evidence type="ECO:0000256" key="11">
    <source>
        <dbReference type="ARBA" id="ARBA00023136"/>
    </source>
</evidence>
<accession>A0ABS2LFU3</accession>
<keyword evidence="7 17" id="KW-0067">ATP-binding</keyword>
<evidence type="ECO:0000256" key="9">
    <source>
        <dbReference type="ARBA" id="ARBA00023065"/>
    </source>
</evidence>
<dbReference type="PROSITE" id="PS50893">
    <property type="entry name" value="ABC_TRANSPORTER_2"/>
    <property type="match status" value="1"/>
</dbReference>
<dbReference type="EMBL" id="JAFBBO010000001">
    <property type="protein sequence ID" value="MBM7478709.1"/>
    <property type="molecule type" value="Genomic_DNA"/>
</dbReference>
<feature type="domain" description="ABC transporter" evidence="16">
    <location>
        <begin position="15"/>
        <end position="257"/>
    </location>
</feature>
<keyword evidence="18" id="KW-1185">Reference proteome</keyword>
<dbReference type="NCBIfam" id="TIGR01727">
    <property type="entry name" value="oligo_HPY"/>
    <property type="match status" value="1"/>
</dbReference>
<comment type="subcellular location">
    <subcellularLocation>
        <location evidence="1">Cell membrane</location>
        <topology evidence="1">Peripheral membrane protein</topology>
    </subcellularLocation>
</comment>
<evidence type="ECO:0000256" key="14">
    <source>
        <dbReference type="ARBA" id="ARBA00044143"/>
    </source>
</evidence>
<dbReference type="SMART" id="SM00382">
    <property type="entry name" value="AAA"/>
    <property type="match status" value="1"/>
</dbReference>
<dbReference type="PANTHER" id="PTHR43297">
    <property type="entry name" value="OLIGOPEPTIDE TRANSPORT ATP-BINDING PROTEIN APPD"/>
    <property type="match status" value="1"/>
</dbReference>
<dbReference type="Gene3D" id="3.40.50.300">
    <property type="entry name" value="P-loop containing nucleotide triphosphate hydrolases"/>
    <property type="match status" value="1"/>
</dbReference>
<name>A0ABS2LFU3_9CELL</name>